<comment type="catalytic activity">
    <reaction evidence="8">
        <text>Fe-coproporphyrin III + 2 H2O2 + 2 H(+) = heme b + 2 CO2 + 4 H2O</text>
        <dbReference type="Rhea" id="RHEA:56516"/>
        <dbReference type="ChEBI" id="CHEBI:15377"/>
        <dbReference type="ChEBI" id="CHEBI:15378"/>
        <dbReference type="ChEBI" id="CHEBI:16240"/>
        <dbReference type="ChEBI" id="CHEBI:16526"/>
        <dbReference type="ChEBI" id="CHEBI:60344"/>
        <dbReference type="ChEBI" id="CHEBI:68438"/>
        <dbReference type="EC" id="1.3.98.5"/>
    </reaction>
    <physiologicalReaction direction="left-to-right" evidence="8">
        <dbReference type="Rhea" id="RHEA:56517"/>
    </physiologicalReaction>
</comment>
<gene>
    <name evidence="11" type="ORF">YM304_04960</name>
</gene>
<dbReference type="GO" id="GO:0020037">
    <property type="term" value="F:heme binding"/>
    <property type="evidence" value="ECO:0007669"/>
    <property type="project" value="InterPro"/>
</dbReference>
<dbReference type="KEGG" id="aym:YM304_04960"/>
<dbReference type="SUPFAM" id="SSF54909">
    <property type="entry name" value="Dimeric alpha+beta barrel"/>
    <property type="match status" value="1"/>
</dbReference>
<reference evidence="11 12" key="1">
    <citation type="journal article" date="2013" name="Int. J. Syst. Evol. Microbiol.">
        <title>Ilumatobacter nonamiense sp. nov. and Ilumatobacter coccineum sp. nov., isolated from seashore sand.</title>
        <authorList>
            <person name="Matsumoto A."/>
            <person name="Kasai H."/>
            <person name="Matsuo Y."/>
            <person name="Shizuri Y."/>
            <person name="Ichikawa N."/>
            <person name="Fujita N."/>
            <person name="Omura S."/>
            <person name="Takahashi Y."/>
        </authorList>
    </citation>
    <scope>NUCLEOTIDE SEQUENCE [LARGE SCALE GENOMIC DNA]</scope>
    <source>
        <strain evidence="12">NBRC 103263 / KCTC 29153 / YM16-304</strain>
    </source>
</reference>
<comment type="pathway">
    <text evidence="5">Porphyrin-containing compound metabolism.</text>
</comment>
<dbReference type="GO" id="GO:0016491">
    <property type="term" value="F:oxidoreductase activity"/>
    <property type="evidence" value="ECO:0007669"/>
    <property type="project" value="InterPro"/>
</dbReference>
<evidence type="ECO:0000256" key="2">
    <source>
        <dbReference type="ARBA" id="ARBA00022617"/>
    </source>
</evidence>
<evidence type="ECO:0000256" key="6">
    <source>
        <dbReference type="ARBA" id="ARBA00029882"/>
    </source>
</evidence>
<dbReference type="Proteomes" id="UP000011863">
    <property type="component" value="Chromosome"/>
</dbReference>
<keyword evidence="2" id="KW-0349">Heme</keyword>
<name>A0A6C7E1L4_ILUCY</name>
<evidence type="ECO:0000256" key="7">
    <source>
        <dbReference type="ARBA" id="ARBA00030236"/>
    </source>
</evidence>
<sequence>MGRGVGGGWVIVSLEVMLMDDGLTVLHLLARRTPSTDKGAVAAAIEAAEADDCQVITAAMLGHKADICFMALCADWRTLRRFQSALQRAGLDVGDSYVSVTEVSEYAKGMPEEMLRGRLHPVIPPEGLNAFCFYPMSKKREAHANWFATPYDRRQEMMMEHGKSGRTFAGQVAQVISGSTGLDDFEWGVTLFAKSPDVIKKVVYTMRFDEGSALYGEFGAFYVGYLDYVDNIL</sequence>
<evidence type="ECO:0000256" key="5">
    <source>
        <dbReference type="ARBA" id="ARBA00023444"/>
    </source>
</evidence>
<accession>A0A6C7E1L4</accession>
<organism evidence="11 12">
    <name type="scientific">Ilumatobacter coccineus (strain NBRC 103263 / KCTC 29153 / YM16-304)</name>
    <dbReference type="NCBI Taxonomy" id="1313172"/>
    <lineage>
        <taxon>Bacteria</taxon>
        <taxon>Bacillati</taxon>
        <taxon>Actinomycetota</taxon>
        <taxon>Acidimicrobiia</taxon>
        <taxon>Acidimicrobiales</taxon>
        <taxon>Ilumatobacteraceae</taxon>
        <taxon>Ilumatobacter</taxon>
    </lineage>
</organism>
<dbReference type="EC" id="1.3.98.5" evidence="10"/>
<proteinExistence type="predicted"/>
<dbReference type="GO" id="GO:0046872">
    <property type="term" value="F:metal ion binding"/>
    <property type="evidence" value="ECO:0007669"/>
    <property type="project" value="UniProtKB-KW"/>
</dbReference>
<comment type="cofactor">
    <cofactor evidence="9">
        <name>Fe-coproporphyrin III</name>
        <dbReference type="ChEBI" id="CHEBI:68438"/>
    </cofactor>
</comment>
<evidence type="ECO:0000256" key="4">
    <source>
        <dbReference type="ARBA" id="ARBA00023004"/>
    </source>
</evidence>
<evidence type="ECO:0000313" key="11">
    <source>
        <dbReference type="EMBL" id="BAN00810.1"/>
    </source>
</evidence>
<evidence type="ECO:0000256" key="3">
    <source>
        <dbReference type="ARBA" id="ARBA00022723"/>
    </source>
</evidence>
<keyword evidence="4" id="KW-0408">Iron</keyword>
<dbReference type="PANTHER" id="PTHR36843:SF1">
    <property type="entry name" value="COPROHEME DECARBOXYLASE"/>
    <property type="match status" value="1"/>
</dbReference>
<dbReference type="EMBL" id="AP012057">
    <property type="protein sequence ID" value="BAN00810.1"/>
    <property type="molecule type" value="Genomic_DNA"/>
</dbReference>
<dbReference type="Pfam" id="PF06778">
    <property type="entry name" value="Chlor_dismutase"/>
    <property type="match status" value="1"/>
</dbReference>
<keyword evidence="3" id="KW-0479">Metal-binding</keyword>
<dbReference type="InterPro" id="IPR010644">
    <property type="entry name" value="ChdC/CLD"/>
</dbReference>
<dbReference type="Gene3D" id="3.30.70.1030">
    <property type="entry name" value="Apc35880, domain 1"/>
    <property type="match status" value="2"/>
</dbReference>
<evidence type="ECO:0000256" key="10">
    <source>
        <dbReference type="ARBA" id="ARBA00050019"/>
    </source>
</evidence>
<dbReference type="PANTHER" id="PTHR36843">
    <property type="entry name" value="HEME-DEPENDENT PEROXIDASE YWFI-RELATED"/>
    <property type="match status" value="1"/>
</dbReference>
<protein>
    <recommendedName>
        <fullName evidence="1">Coproheme decarboxylase</fullName>
        <ecNumber evidence="10">1.3.98.5</ecNumber>
    </recommendedName>
    <alternativeName>
        <fullName evidence="6">Coproheme III oxidative decarboxylase</fullName>
    </alternativeName>
    <alternativeName>
        <fullName evidence="7">Hydrogen peroxide-dependent heme synthase</fullName>
    </alternativeName>
</protein>
<evidence type="ECO:0000256" key="9">
    <source>
        <dbReference type="ARBA" id="ARBA00049935"/>
    </source>
</evidence>
<dbReference type="AlphaFoldDB" id="A0A6C7E1L4"/>
<dbReference type="InterPro" id="IPR011008">
    <property type="entry name" value="Dimeric_a/b-barrel"/>
</dbReference>
<evidence type="ECO:0000256" key="8">
    <source>
        <dbReference type="ARBA" id="ARBA00049896"/>
    </source>
</evidence>
<evidence type="ECO:0000256" key="1">
    <source>
        <dbReference type="ARBA" id="ARBA00014413"/>
    </source>
</evidence>
<keyword evidence="12" id="KW-1185">Reference proteome</keyword>
<evidence type="ECO:0000313" key="12">
    <source>
        <dbReference type="Proteomes" id="UP000011863"/>
    </source>
</evidence>